<proteinExistence type="predicted"/>
<dbReference type="EMBL" id="BGZK01000149">
    <property type="protein sequence ID" value="GBP23285.1"/>
    <property type="molecule type" value="Genomic_DNA"/>
</dbReference>
<protein>
    <submittedName>
        <fullName evidence="2">Uncharacterized protein</fullName>
    </submittedName>
</protein>
<dbReference type="AlphaFoldDB" id="A0A4C1UA48"/>
<dbReference type="Proteomes" id="UP000299102">
    <property type="component" value="Unassembled WGS sequence"/>
</dbReference>
<gene>
    <name evidence="2" type="ORF">EVAR_75999_1</name>
</gene>
<evidence type="ECO:0000313" key="2">
    <source>
        <dbReference type="EMBL" id="GBP23285.1"/>
    </source>
</evidence>
<reference evidence="2 3" key="1">
    <citation type="journal article" date="2019" name="Commun. Biol.">
        <title>The bagworm genome reveals a unique fibroin gene that provides high tensile strength.</title>
        <authorList>
            <person name="Kono N."/>
            <person name="Nakamura H."/>
            <person name="Ohtoshi R."/>
            <person name="Tomita M."/>
            <person name="Numata K."/>
            <person name="Arakawa K."/>
        </authorList>
    </citation>
    <scope>NUCLEOTIDE SEQUENCE [LARGE SCALE GENOMIC DNA]</scope>
</reference>
<accession>A0A4C1UA48</accession>
<evidence type="ECO:0000256" key="1">
    <source>
        <dbReference type="SAM" id="MobiDB-lite"/>
    </source>
</evidence>
<evidence type="ECO:0000313" key="3">
    <source>
        <dbReference type="Proteomes" id="UP000299102"/>
    </source>
</evidence>
<feature type="region of interest" description="Disordered" evidence="1">
    <location>
        <begin position="47"/>
        <end position="87"/>
    </location>
</feature>
<name>A0A4C1UA48_EUMVA</name>
<sequence>MIDLVKALTNYSGKINGVSAKFGGEFAIEIRVVVLGKRFRRLTRRRNGLSNGRRVSSKGYYRSPSRSEVDYVKNKRTPRPLPPAVVC</sequence>
<comment type="caution">
    <text evidence="2">The sequence shown here is derived from an EMBL/GenBank/DDBJ whole genome shotgun (WGS) entry which is preliminary data.</text>
</comment>
<keyword evidence="3" id="KW-1185">Reference proteome</keyword>
<organism evidence="2 3">
    <name type="scientific">Eumeta variegata</name>
    <name type="common">Bagworm moth</name>
    <name type="synonym">Eumeta japonica</name>
    <dbReference type="NCBI Taxonomy" id="151549"/>
    <lineage>
        <taxon>Eukaryota</taxon>
        <taxon>Metazoa</taxon>
        <taxon>Ecdysozoa</taxon>
        <taxon>Arthropoda</taxon>
        <taxon>Hexapoda</taxon>
        <taxon>Insecta</taxon>
        <taxon>Pterygota</taxon>
        <taxon>Neoptera</taxon>
        <taxon>Endopterygota</taxon>
        <taxon>Lepidoptera</taxon>
        <taxon>Glossata</taxon>
        <taxon>Ditrysia</taxon>
        <taxon>Tineoidea</taxon>
        <taxon>Psychidae</taxon>
        <taxon>Oiketicinae</taxon>
        <taxon>Eumeta</taxon>
    </lineage>
</organism>